<dbReference type="Gene3D" id="3.40.50.1260">
    <property type="entry name" value="Phosphoglycerate kinase, N-terminal domain"/>
    <property type="match status" value="4"/>
</dbReference>
<dbReference type="InterPro" id="IPR015824">
    <property type="entry name" value="Phosphoglycerate_kinase_N"/>
</dbReference>
<dbReference type="GO" id="GO:0043531">
    <property type="term" value="F:ADP binding"/>
    <property type="evidence" value="ECO:0007669"/>
    <property type="project" value="TreeGrafter"/>
</dbReference>
<comment type="catalytic activity">
    <reaction evidence="1 7">
        <text>(2R)-3-phosphoglycerate + ATP = (2R)-3-phospho-glyceroyl phosphate + ADP</text>
        <dbReference type="Rhea" id="RHEA:14801"/>
        <dbReference type="ChEBI" id="CHEBI:30616"/>
        <dbReference type="ChEBI" id="CHEBI:57604"/>
        <dbReference type="ChEBI" id="CHEBI:58272"/>
        <dbReference type="ChEBI" id="CHEBI:456216"/>
        <dbReference type="EC" id="2.7.2.3"/>
    </reaction>
</comment>
<comment type="similarity">
    <text evidence="7">Belongs to the phosphoglycerate kinase family.</text>
</comment>
<comment type="caution">
    <text evidence="8">The sequence shown here is derived from an EMBL/GenBank/DDBJ whole genome shotgun (WGS) entry which is preliminary data.</text>
</comment>
<proteinExistence type="inferred from homology"/>
<dbReference type="PANTHER" id="PTHR11406">
    <property type="entry name" value="PHOSPHOGLYCERATE KINASE"/>
    <property type="match status" value="1"/>
</dbReference>
<keyword evidence="5 7" id="KW-0418">Kinase</keyword>
<organism evidence="8 9">
    <name type="scientific">Candidatus Woesebacteria bacterium GW2011_GWB1_43_14</name>
    <dbReference type="NCBI Taxonomy" id="1618578"/>
    <lineage>
        <taxon>Bacteria</taxon>
        <taxon>Candidatus Woeseibacteriota</taxon>
    </lineage>
</organism>
<dbReference type="SUPFAM" id="SSF53748">
    <property type="entry name" value="Phosphoglycerate kinase"/>
    <property type="match status" value="1"/>
</dbReference>
<evidence type="ECO:0000256" key="5">
    <source>
        <dbReference type="ARBA" id="ARBA00022777"/>
    </source>
</evidence>
<evidence type="ECO:0000256" key="3">
    <source>
        <dbReference type="ARBA" id="ARBA00022679"/>
    </source>
</evidence>
<protein>
    <recommendedName>
        <fullName evidence="2 7">Phosphoglycerate kinase</fullName>
        <ecNumber evidence="2 7">2.7.2.3</ecNumber>
    </recommendedName>
</protein>
<evidence type="ECO:0000256" key="7">
    <source>
        <dbReference type="RuleBase" id="RU000532"/>
    </source>
</evidence>
<reference evidence="8 9" key="1">
    <citation type="journal article" date="2015" name="Nature">
        <title>rRNA introns, odd ribosomes, and small enigmatic genomes across a large radiation of phyla.</title>
        <authorList>
            <person name="Brown C.T."/>
            <person name="Hug L.A."/>
            <person name="Thomas B.C."/>
            <person name="Sharon I."/>
            <person name="Castelle C.J."/>
            <person name="Singh A."/>
            <person name="Wilkins M.J."/>
            <person name="Williams K.H."/>
            <person name="Banfield J.F."/>
        </authorList>
    </citation>
    <scope>NUCLEOTIDE SEQUENCE [LARGE SCALE GENOMIC DNA]</scope>
</reference>
<dbReference type="Pfam" id="PF00162">
    <property type="entry name" value="PGK"/>
    <property type="match status" value="2"/>
</dbReference>
<keyword evidence="3 7" id="KW-0808">Transferase</keyword>
<dbReference type="Proteomes" id="UP000034090">
    <property type="component" value="Unassembled WGS sequence"/>
</dbReference>
<dbReference type="GO" id="GO:0005524">
    <property type="term" value="F:ATP binding"/>
    <property type="evidence" value="ECO:0007669"/>
    <property type="project" value="UniProtKB-KW"/>
</dbReference>
<keyword evidence="4" id="KW-0547">Nucleotide-binding</keyword>
<accession>A0A0G1DMN6</accession>
<dbReference type="GO" id="GO:0006094">
    <property type="term" value="P:gluconeogenesis"/>
    <property type="evidence" value="ECO:0007669"/>
    <property type="project" value="TreeGrafter"/>
</dbReference>
<dbReference type="InterPro" id="IPR036043">
    <property type="entry name" value="Phosphoglycerate_kinase_sf"/>
</dbReference>
<evidence type="ECO:0000313" key="8">
    <source>
        <dbReference type="EMBL" id="KKS98914.1"/>
    </source>
</evidence>
<dbReference type="EMBL" id="LCFQ01000001">
    <property type="protein sequence ID" value="KKS98914.1"/>
    <property type="molecule type" value="Genomic_DNA"/>
</dbReference>
<dbReference type="GO" id="GO:0004618">
    <property type="term" value="F:phosphoglycerate kinase activity"/>
    <property type="evidence" value="ECO:0007669"/>
    <property type="project" value="UniProtKB-EC"/>
</dbReference>
<dbReference type="PRINTS" id="PR00477">
    <property type="entry name" value="PHGLYCKINASE"/>
</dbReference>
<evidence type="ECO:0000256" key="4">
    <source>
        <dbReference type="ARBA" id="ARBA00022741"/>
    </source>
</evidence>
<evidence type="ECO:0000313" key="9">
    <source>
        <dbReference type="Proteomes" id="UP000034090"/>
    </source>
</evidence>
<dbReference type="EC" id="2.7.2.3" evidence="2 7"/>
<evidence type="ECO:0000256" key="2">
    <source>
        <dbReference type="ARBA" id="ARBA00013061"/>
    </source>
</evidence>
<sequence>MKLPSINDFSFKGKRVLLRGDIDVVEGGKITDDTRLLILLPTINNLFQKGAAKITLIGHIGRPGGKKDEQLSTNHLKSWFEKRVKGDEFVVYENLRFWRGEEENDDGFSRELAELGEVFVNEAFATSHRRHASIVGVPKYLKTVFGFRFLREVENLDKILDSPKKPVIMLIGGVKKGKLDYLEGLKNIADKVLVGGRLPEYLGEDHKDKKIAVARLMPDKEDITINSIEKFIKILSAAGTIFVSGPMGKFEEEGHMMGTKSVFENIANSKALKIAGGGDTEEAITKLRLNAKFDWISVGGGASLEYLTKRTLPAIEALIDLS</sequence>
<dbReference type="PANTHER" id="PTHR11406:SF23">
    <property type="entry name" value="PHOSPHOGLYCERATE KINASE 1, CHLOROPLASTIC-RELATED"/>
    <property type="match status" value="1"/>
</dbReference>
<dbReference type="GO" id="GO:0005829">
    <property type="term" value="C:cytosol"/>
    <property type="evidence" value="ECO:0007669"/>
    <property type="project" value="TreeGrafter"/>
</dbReference>
<dbReference type="STRING" id="1618578.UV74_C0001G0024"/>
<evidence type="ECO:0000256" key="1">
    <source>
        <dbReference type="ARBA" id="ARBA00000642"/>
    </source>
</evidence>
<keyword evidence="6" id="KW-0067">ATP-binding</keyword>
<dbReference type="InterPro" id="IPR001576">
    <property type="entry name" value="Phosphoglycerate_kinase"/>
</dbReference>
<gene>
    <name evidence="8" type="ORF">UV74_C0001G0024</name>
</gene>
<name>A0A0G1DMN6_9BACT</name>
<dbReference type="GO" id="GO:0006096">
    <property type="term" value="P:glycolytic process"/>
    <property type="evidence" value="ECO:0007669"/>
    <property type="project" value="InterPro"/>
</dbReference>
<evidence type="ECO:0000256" key="6">
    <source>
        <dbReference type="ARBA" id="ARBA00022840"/>
    </source>
</evidence>
<dbReference type="AlphaFoldDB" id="A0A0G1DMN6"/>